<dbReference type="Proteomes" id="UP000449710">
    <property type="component" value="Unassembled WGS sequence"/>
</dbReference>
<feature type="transmembrane region" description="Helical" evidence="1">
    <location>
        <begin position="106"/>
        <end position="130"/>
    </location>
</feature>
<evidence type="ECO:0000313" key="3">
    <source>
        <dbReference type="Proteomes" id="UP000449710"/>
    </source>
</evidence>
<name>A0AA44BD30_9CLOT</name>
<dbReference type="Pfam" id="PF14108">
    <property type="entry name" value="ABA4-like"/>
    <property type="match status" value="1"/>
</dbReference>
<dbReference type="EMBL" id="SUMG01000002">
    <property type="protein sequence ID" value="NBG87537.1"/>
    <property type="molecule type" value="Genomic_DNA"/>
</dbReference>
<proteinExistence type="predicted"/>
<dbReference type="RefSeq" id="WP_160719019.1">
    <property type="nucleotide sequence ID" value="NZ_SUMG01000002.1"/>
</dbReference>
<keyword evidence="3" id="KW-1185">Reference proteome</keyword>
<reference evidence="2 3" key="1">
    <citation type="submission" date="2019-04" db="EMBL/GenBank/DDBJ databases">
        <title>Isachenkonia alkalipeptolytica gen. nov. sp. nov. a new anaerobic, alkiliphilic organothrophic bacterium capable to reduce synthesized ferrihydrite isolated from a soda lake.</title>
        <authorList>
            <person name="Toshchakov S.V."/>
            <person name="Zavarzina D.G."/>
            <person name="Zhilina T.N."/>
            <person name="Kostrikina N.A."/>
            <person name="Kublanov I.V."/>
        </authorList>
    </citation>
    <scope>NUCLEOTIDE SEQUENCE [LARGE SCALE GENOMIC DNA]</scope>
    <source>
        <strain evidence="2 3">Z-1701</strain>
    </source>
</reference>
<keyword evidence="1" id="KW-0812">Transmembrane</keyword>
<feature type="transmembrane region" description="Helical" evidence="1">
    <location>
        <begin position="81"/>
        <end position="100"/>
    </location>
</feature>
<keyword evidence="1" id="KW-0472">Membrane</keyword>
<evidence type="ECO:0000313" key="2">
    <source>
        <dbReference type="EMBL" id="NBG87537.1"/>
    </source>
</evidence>
<organism evidence="2 3">
    <name type="scientific">Isachenkonia alkalipeptolytica</name>
    <dbReference type="NCBI Taxonomy" id="2565777"/>
    <lineage>
        <taxon>Bacteria</taxon>
        <taxon>Bacillati</taxon>
        <taxon>Bacillota</taxon>
        <taxon>Clostridia</taxon>
        <taxon>Eubacteriales</taxon>
        <taxon>Clostridiaceae</taxon>
        <taxon>Isachenkonia</taxon>
    </lineage>
</organism>
<dbReference type="InterPro" id="IPR025461">
    <property type="entry name" value="ABA4-like"/>
</dbReference>
<evidence type="ECO:0000256" key="1">
    <source>
        <dbReference type="SAM" id="Phobius"/>
    </source>
</evidence>
<sequence>MFLHLFRILSVLLILSWIPLLLLPKSVITRKLLFHKNYWVLLGSLYFLTLFFFGWEINWLSLIIPSIDGVREVFTHENLPLFAWLHMVIGNLFFGRWIATDGFKKGYFLFPFMLITVILGPAGLTLYMLFDKKKLAERERRRARKEAAASY</sequence>
<comment type="caution">
    <text evidence="2">The sequence shown here is derived from an EMBL/GenBank/DDBJ whole genome shotgun (WGS) entry which is preliminary data.</text>
</comment>
<protein>
    <submittedName>
        <fullName evidence="2">DUF4281 domain-containing protein</fullName>
    </submittedName>
</protein>
<dbReference type="AlphaFoldDB" id="A0AA44BD30"/>
<feature type="transmembrane region" description="Helical" evidence="1">
    <location>
        <begin position="39"/>
        <end position="60"/>
    </location>
</feature>
<accession>A0AA44BD30</accession>
<gene>
    <name evidence="2" type="ORF">ISALK_03400</name>
</gene>
<keyword evidence="1" id="KW-1133">Transmembrane helix</keyword>